<reference evidence="2" key="1">
    <citation type="submission" date="2021-03" db="EMBL/GenBank/DDBJ databases">
        <title>Comparative genomics and phylogenomic investigation of the class Geoglossomycetes provide insights into ecological specialization and systematics.</title>
        <authorList>
            <person name="Melie T."/>
            <person name="Pirro S."/>
            <person name="Miller A.N."/>
            <person name="Quandt A."/>
        </authorList>
    </citation>
    <scope>NUCLEOTIDE SEQUENCE</scope>
    <source>
        <strain evidence="2">GBOQ0MN5Z8</strain>
    </source>
</reference>
<evidence type="ECO:0000313" key="2">
    <source>
        <dbReference type="EMBL" id="KAH0547711.1"/>
    </source>
</evidence>
<keyword evidence="3" id="KW-1185">Reference proteome</keyword>
<dbReference type="PANTHER" id="PTHR33112:SF16">
    <property type="entry name" value="HETEROKARYON INCOMPATIBILITY DOMAIN-CONTAINING PROTEIN"/>
    <property type="match status" value="1"/>
</dbReference>
<dbReference type="AlphaFoldDB" id="A0A9P8L717"/>
<dbReference type="PANTHER" id="PTHR33112">
    <property type="entry name" value="DOMAIN PROTEIN, PUTATIVE-RELATED"/>
    <property type="match status" value="1"/>
</dbReference>
<sequence length="768" mass="86798">MDPVLDRLLYFGEQLMIQKYAPPPYAPLDSNDGMGELTVRFQKVDWVAEILTRLGIHCPVCFSVSGDLAVFSRPRNGGRDRDSKAFIKWAFRLEDLANAAAAGCQFCGFMANRFFDDRGYTFFWGIDSSTQNVTCCSNAPRTAVSEKLLGSIARIRKFLEKHPDADFTLLAQPTDYGTWGLGYGRIHFKATSTSLNPDAVKEILGCRQRIVLELYAHKGAVTIYQTELIKHADMARIDDPAAKFIQGRPENIYPSSDESIQQAQDWIDDCINNHRGCSKPTPSPLPTRIIKLLDGDGLKLSDDEERGQYATLSYCWGGPQTFCTTVGNLEDRKRGFRLSDLPQTLQDAVYLTRRLGLSFLWIDSICILQDSETDKEREILEMAKYYKQSYVTICAASAASCHDGFLQARKNECQKHPGFGLASDLLKLPFISPDAEIGTVLFREESPYYLNREPIADRAWTLQERLLSPRVLMYGRRLVWLCHCAQNSHGGLEDWSYDNQSFDHRELRFHLVEANKTSSMEEKRERAENLYTVWHGAVREFSNRKMTIPDDKLPAIGALAAEISDLASDEYLAGLWRGPLLRELLWSTRLPLKRPPSWRAPSWSWASVDNPVTFERMAPWNAVELASITECSIIAKTPEFPFGQVTAAALEINGPVLELGRDNIVKILRREHSIDRPDDSIHYRRAIESMMLQLGSQDWDPPDNAILLCLFACPTSSGGEGEDCSAVVYGLVLEAKPEGKYERISSFSALPFTDWKCLEDMRKSLKII</sequence>
<evidence type="ECO:0000313" key="3">
    <source>
        <dbReference type="Proteomes" id="UP000698800"/>
    </source>
</evidence>
<gene>
    <name evidence="2" type="ORF">FGG08_000200</name>
</gene>
<dbReference type="InterPro" id="IPR010730">
    <property type="entry name" value="HET"/>
</dbReference>
<dbReference type="OrthoDB" id="5125733at2759"/>
<organism evidence="2 3">
    <name type="scientific">Glutinoglossum americanum</name>
    <dbReference type="NCBI Taxonomy" id="1670608"/>
    <lineage>
        <taxon>Eukaryota</taxon>
        <taxon>Fungi</taxon>
        <taxon>Dikarya</taxon>
        <taxon>Ascomycota</taxon>
        <taxon>Pezizomycotina</taxon>
        <taxon>Geoglossomycetes</taxon>
        <taxon>Geoglossales</taxon>
        <taxon>Geoglossaceae</taxon>
        <taxon>Glutinoglossum</taxon>
    </lineage>
</organism>
<protein>
    <recommendedName>
        <fullName evidence="1">Heterokaryon incompatibility domain-containing protein</fullName>
    </recommendedName>
</protein>
<accession>A0A9P8L717</accession>
<proteinExistence type="predicted"/>
<dbReference type="Proteomes" id="UP000698800">
    <property type="component" value="Unassembled WGS sequence"/>
</dbReference>
<evidence type="ECO:0000259" key="1">
    <source>
        <dbReference type="Pfam" id="PF06985"/>
    </source>
</evidence>
<comment type="caution">
    <text evidence="2">The sequence shown here is derived from an EMBL/GenBank/DDBJ whole genome shotgun (WGS) entry which is preliminary data.</text>
</comment>
<name>A0A9P8L717_9PEZI</name>
<dbReference type="EMBL" id="JAGHQL010000002">
    <property type="protein sequence ID" value="KAH0547711.1"/>
    <property type="molecule type" value="Genomic_DNA"/>
</dbReference>
<dbReference type="Pfam" id="PF06985">
    <property type="entry name" value="HET"/>
    <property type="match status" value="1"/>
</dbReference>
<feature type="domain" description="Heterokaryon incompatibility" evidence="1">
    <location>
        <begin position="309"/>
        <end position="464"/>
    </location>
</feature>